<dbReference type="SUPFAM" id="SSF46894">
    <property type="entry name" value="C-terminal effector domain of the bipartite response regulators"/>
    <property type="match status" value="1"/>
</dbReference>
<evidence type="ECO:0000313" key="3">
    <source>
        <dbReference type="EMBL" id="MBB5744163.1"/>
    </source>
</evidence>
<sequence>MTAHRVLESALVGCTIVVAADRRAGDLATALERRGAHVYRAPALTIVPNVDDRELMRRTRALIADPPDTMVVTTGVGFRGWMDAADENGLADALSGALRATQFIARGPKAHGAIQQAGFVADWVAESETAAEVGEYLRSMPMTGRRVAIQHHGAGADGLDDLITAAGADLVSLTVYRWGPPPDPRIVERSVVEAATGAVDAVLFTSAPAASEWIRAAERRASLAAIRRRARTARLLLAAVGPITAAPLRDADLRATLAERGRLGSLARCVIGFFGADGAAPALRTSFGRLSMRSGGVVIDGEFFPLSPAGTSLIGALFDAAGGVLSREEIAARAPRAGQNAHAVEMAVARVRDALGEADVVQTVVKRGYRLAVEEYV</sequence>
<evidence type="ECO:0000259" key="2">
    <source>
        <dbReference type="SMART" id="SM00862"/>
    </source>
</evidence>
<dbReference type="Gene3D" id="3.40.50.10090">
    <property type="match status" value="2"/>
</dbReference>
<accession>A0A7W9FE39</accession>
<feature type="domain" description="OmpR/PhoB-type" evidence="2">
    <location>
        <begin position="301"/>
        <end position="371"/>
    </location>
</feature>
<dbReference type="Gene3D" id="1.10.10.10">
    <property type="entry name" value="Winged helix-like DNA-binding domain superfamily/Winged helix DNA-binding domain"/>
    <property type="match status" value="1"/>
</dbReference>
<dbReference type="InterPro" id="IPR016032">
    <property type="entry name" value="Sig_transdc_resp-reg_C-effctor"/>
</dbReference>
<dbReference type="Proteomes" id="UP000517712">
    <property type="component" value="Unassembled WGS sequence"/>
</dbReference>
<dbReference type="SUPFAM" id="SSF69618">
    <property type="entry name" value="HemD-like"/>
    <property type="match status" value="1"/>
</dbReference>
<dbReference type="Pfam" id="PF00486">
    <property type="entry name" value="Trans_reg_C"/>
    <property type="match status" value="1"/>
</dbReference>
<keyword evidence="4" id="KW-1185">Reference proteome</keyword>
<dbReference type="EC" id="4.2.1.75" evidence="3"/>
<gene>
    <name evidence="3" type="ORF">HD600_002660</name>
</gene>
<dbReference type="GO" id="GO:0006355">
    <property type="term" value="P:regulation of DNA-templated transcription"/>
    <property type="evidence" value="ECO:0007669"/>
    <property type="project" value="InterPro"/>
</dbReference>
<dbReference type="GO" id="GO:0003677">
    <property type="term" value="F:DNA binding"/>
    <property type="evidence" value="ECO:0007669"/>
    <property type="project" value="UniProtKB-KW"/>
</dbReference>
<dbReference type="InterPro" id="IPR039793">
    <property type="entry name" value="UROS/Hem4"/>
</dbReference>
<name>A0A7W9FE39_9MICO</name>
<proteinExistence type="predicted"/>
<dbReference type="PANTHER" id="PTHR40082:SF1">
    <property type="entry name" value="BLR5956 PROTEIN"/>
    <property type="match status" value="1"/>
</dbReference>
<keyword evidence="3" id="KW-0456">Lyase</keyword>
<reference evidence="3 4" key="1">
    <citation type="submission" date="2020-08" db="EMBL/GenBank/DDBJ databases">
        <title>Sequencing the genomes of 1000 actinobacteria strains.</title>
        <authorList>
            <person name="Klenk H.-P."/>
        </authorList>
    </citation>
    <scope>NUCLEOTIDE SEQUENCE [LARGE SCALE GENOMIC DNA]</scope>
    <source>
        <strain evidence="3 4">DSM 24823</strain>
    </source>
</reference>
<evidence type="ECO:0000313" key="4">
    <source>
        <dbReference type="Proteomes" id="UP000517712"/>
    </source>
</evidence>
<keyword evidence="1" id="KW-0238">DNA-binding</keyword>
<dbReference type="InterPro" id="IPR003754">
    <property type="entry name" value="4pyrrol_synth_uPrphyn_synth"/>
</dbReference>
<dbReference type="SMART" id="SM00862">
    <property type="entry name" value="Trans_reg_C"/>
    <property type="match status" value="1"/>
</dbReference>
<dbReference type="CDD" id="cd06578">
    <property type="entry name" value="HemD"/>
    <property type="match status" value="1"/>
</dbReference>
<dbReference type="AlphaFoldDB" id="A0A7W9FE39"/>
<organism evidence="3 4">
    <name type="scientific">Microbacterium ginsengiterrae</name>
    <dbReference type="NCBI Taxonomy" id="546115"/>
    <lineage>
        <taxon>Bacteria</taxon>
        <taxon>Bacillati</taxon>
        <taxon>Actinomycetota</taxon>
        <taxon>Actinomycetes</taxon>
        <taxon>Micrococcales</taxon>
        <taxon>Microbacteriaceae</taxon>
        <taxon>Microbacterium</taxon>
    </lineage>
</organism>
<dbReference type="NCBIfam" id="NF005568">
    <property type="entry name" value="PRK07239.1"/>
    <property type="match status" value="1"/>
</dbReference>
<dbReference type="Pfam" id="PF02602">
    <property type="entry name" value="HEM4"/>
    <property type="match status" value="1"/>
</dbReference>
<evidence type="ECO:0000256" key="1">
    <source>
        <dbReference type="ARBA" id="ARBA00023125"/>
    </source>
</evidence>
<dbReference type="EMBL" id="JACHMU010000001">
    <property type="protein sequence ID" value="MBB5744163.1"/>
    <property type="molecule type" value="Genomic_DNA"/>
</dbReference>
<dbReference type="GO" id="GO:0000160">
    <property type="term" value="P:phosphorelay signal transduction system"/>
    <property type="evidence" value="ECO:0007669"/>
    <property type="project" value="InterPro"/>
</dbReference>
<dbReference type="RefSeq" id="WP_184284238.1">
    <property type="nucleotide sequence ID" value="NZ_BAAAPG010000001.1"/>
</dbReference>
<comment type="caution">
    <text evidence="3">The sequence shown here is derived from an EMBL/GenBank/DDBJ whole genome shotgun (WGS) entry which is preliminary data.</text>
</comment>
<dbReference type="InterPro" id="IPR036388">
    <property type="entry name" value="WH-like_DNA-bd_sf"/>
</dbReference>
<protein>
    <submittedName>
        <fullName evidence="3">Uroporphyrinogen-III synthase</fullName>
        <ecNumber evidence="3">4.2.1.75</ecNumber>
    </submittedName>
</protein>
<dbReference type="InterPro" id="IPR036108">
    <property type="entry name" value="4pyrrol_syn_uPrphyn_synt_sf"/>
</dbReference>
<dbReference type="PANTHER" id="PTHR40082">
    <property type="entry name" value="BLR5956 PROTEIN"/>
    <property type="match status" value="1"/>
</dbReference>
<dbReference type="InterPro" id="IPR001867">
    <property type="entry name" value="OmpR/PhoB-type_DNA-bd"/>
</dbReference>
<dbReference type="GO" id="GO:0006780">
    <property type="term" value="P:uroporphyrinogen III biosynthetic process"/>
    <property type="evidence" value="ECO:0007669"/>
    <property type="project" value="InterPro"/>
</dbReference>
<dbReference type="GO" id="GO:0004852">
    <property type="term" value="F:uroporphyrinogen-III synthase activity"/>
    <property type="evidence" value="ECO:0007669"/>
    <property type="project" value="UniProtKB-EC"/>
</dbReference>